<dbReference type="OrthoDB" id="660759at2759"/>
<dbReference type="Proteomes" id="UP000094236">
    <property type="component" value="Unassembled WGS sequence"/>
</dbReference>
<keyword evidence="8" id="KW-0333">Golgi apparatus</keyword>
<dbReference type="STRING" id="669874.A0A1E4TZS8"/>
<dbReference type="GO" id="GO:0016192">
    <property type="term" value="P:vesicle-mediated transport"/>
    <property type="evidence" value="ECO:0007669"/>
    <property type="project" value="InterPro"/>
</dbReference>
<evidence type="ECO:0000256" key="8">
    <source>
        <dbReference type="RuleBase" id="RU363111"/>
    </source>
</evidence>
<evidence type="ECO:0000256" key="3">
    <source>
        <dbReference type="ARBA" id="ARBA00022692"/>
    </source>
</evidence>
<dbReference type="GO" id="GO:0000139">
    <property type="term" value="C:Golgi membrane"/>
    <property type="evidence" value="ECO:0007669"/>
    <property type="project" value="UniProtKB-SubCell"/>
</dbReference>
<comment type="function">
    <text evidence="8">Nonessential protein required for the fusion of transport vesicles derived from the endocytic pathway with the Golgi complex.</text>
</comment>
<evidence type="ECO:0000256" key="1">
    <source>
        <dbReference type="ARBA" id="ARBA00004141"/>
    </source>
</evidence>
<keyword evidence="4 8" id="KW-0653">Protein transport</keyword>
<evidence type="ECO:0000313" key="10">
    <source>
        <dbReference type="Proteomes" id="UP000094236"/>
    </source>
</evidence>
<dbReference type="AlphaFoldDB" id="A0A1E4TZS8"/>
<evidence type="ECO:0000256" key="5">
    <source>
        <dbReference type="ARBA" id="ARBA00022989"/>
    </source>
</evidence>
<comment type="similarity">
    <text evidence="7 8">Belongs to the SFT2 family.</text>
</comment>
<evidence type="ECO:0000256" key="7">
    <source>
        <dbReference type="ARBA" id="ARBA00025800"/>
    </source>
</evidence>
<evidence type="ECO:0000256" key="4">
    <source>
        <dbReference type="ARBA" id="ARBA00022927"/>
    </source>
</evidence>
<feature type="transmembrane region" description="Helical" evidence="8">
    <location>
        <begin position="83"/>
        <end position="102"/>
    </location>
</feature>
<keyword evidence="6 8" id="KW-0472">Membrane</keyword>
<proteinExistence type="inferred from homology"/>
<dbReference type="PANTHER" id="PTHR23137">
    <property type="entry name" value="VESICLE TRANSPORT PROTEIN-RELATED"/>
    <property type="match status" value="1"/>
</dbReference>
<dbReference type="InterPro" id="IPR011691">
    <property type="entry name" value="Vesicle_transpt_SFT2"/>
</dbReference>
<feature type="transmembrane region" description="Helical" evidence="8">
    <location>
        <begin position="114"/>
        <end position="135"/>
    </location>
</feature>
<dbReference type="Pfam" id="PF04178">
    <property type="entry name" value="Got1"/>
    <property type="match status" value="1"/>
</dbReference>
<keyword evidence="5 8" id="KW-1133">Transmembrane helix</keyword>
<gene>
    <name evidence="9" type="ORF">PACTADRAFT_74783</name>
</gene>
<evidence type="ECO:0000313" key="9">
    <source>
        <dbReference type="EMBL" id="ODV97239.1"/>
    </source>
</evidence>
<evidence type="ECO:0000256" key="6">
    <source>
        <dbReference type="ARBA" id="ARBA00023136"/>
    </source>
</evidence>
<comment type="subcellular location">
    <subcellularLocation>
        <location evidence="8">Golgi apparatus membrane</location>
        <topology evidence="8">Multi-pass membrane protein</topology>
    </subcellularLocation>
    <subcellularLocation>
        <location evidence="1">Membrane</location>
        <topology evidence="1">Multi-pass membrane protein</topology>
    </subcellularLocation>
</comment>
<evidence type="ECO:0000256" key="2">
    <source>
        <dbReference type="ARBA" id="ARBA00022448"/>
    </source>
</evidence>
<dbReference type="InterPro" id="IPR007305">
    <property type="entry name" value="Vesicle_transpt_Got1/SFT2"/>
</dbReference>
<keyword evidence="3 8" id="KW-0812">Transmembrane</keyword>
<reference evidence="10" key="1">
    <citation type="submission" date="2016-05" db="EMBL/GenBank/DDBJ databases">
        <title>Comparative genomics of biotechnologically important yeasts.</title>
        <authorList>
            <consortium name="DOE Joint Genome Institute"/>
            <person name="Riley R."/>
            <person name="Haridas S."/>
            <person name="Wolfe K.H."/>
            <person name="Lopes M.R."/>
            <person name="Hittinger C.T."/>
            <person name="Goker M."/>
            <person name="Salamov A."/>
            <person name="Wisecaver J."/>
            <person name="Long T.M."/>
            <person name="Aerts A.L."/>
            <person name="Barry K."/>
            <person name="Choi C."/>
            <person name="Clum A."/>
            <person name="Coughlan A.Y."/>
            <person name="Deshpande S."/>
            <person name="Douglass A.P."/>
            <person name="Hanson S.J."/>
            <person name="Klenk H.-P."/>
            <person name="Labutti K."/>
            <person name="Lapidus A."/>
            <person name="Lindquist E."/>
            <person name="Lipzen A."/>
            <person name="Meier-Kolthoff J.P."/>
            <person name="Ohm R.A."/>
            <person name="Otillar R.P."/>
            <person name="Pangilinan J."/>
            <person name="Peng Y."/>
            <person name="Rokas A."/>
            <person name="Rosa C.A."/>
            <person name="Scheuner C."/>
            <person name="Sibirny A.A."/>
            <person name="Slot J.C."/>
            <person name="Stielow J.B."/>
            <person name="Sun H."/>
            <person name="Kurtzman C.P."/>
            <person name="Blackwell M."/>
            <person name="Grigoriev I.V."/>
            <person name="Jeffries T.W."/>
        </authorList>
    </citation>
    <scope>NUCLEOTIDE SEQUENCE [LARGE SCALE GENOMIC DNA]</scope>
    <source>
        <strain evidence="10">NRRL Y-2460</strain>
    </source>
</reference>
<organism evidence="9 10">
    <name type="scientific">Pachysolen tannophilus NRRL Y-2460</name>
    <dbReference type="NCBI Taxonomy" id="669874"/>
    <lineage>
        <taxon>Eukaryota</taxon>
        <taxon>Fungi</taxon>
        <taxon>Dikarya</taxon>
        <taxon>Ascomycota</taxon>
        <taxon>Saccharomycotina</taxon>
        <taxon>Pichiomycetes</taxon>
        <taxon>Pachysolenaceae</taxon>
        <taxon>Pachysolen</taxon>
    </lineage>
</organism>
<feature type="transmembrane region" description="Helical" evidence="8">
    <location>
        <begin position="141"/>
        <end position="162"/>
    </location>
</feature>
<sequence>MSSTSKTEPFKKFFNKLPGINLPGEISLETNDQIVTSDPGIFQLSRYDRLVLFFICFGISVACFAICFFLFPLLSLKPAKFSIIWSLGSIFFLISFCILQGSKKFMENLFKADRIFFTLCYLSSITLTLIFALVIKITLFVIIACFVQFIAMIWFSVSYFPLGLNGLRFTTSLATSQVEGWINS</sequence>
<keyword evidence="2 8" id="KW-0813">Transport</keyword>
<dbReference type="GO" id="GO:0015031">
    <property type="term" value="P:protein transport"/>
    <property type="evidence" value="ECO:0007669"/>
    <property type="project" value="UniProtKB-KW"/>
</dbReference>
<keyword evidence="10" id="KW-1185">Reference proteome</keyword>
<name>A0A1E4TZS8_PACTA</name>
<feature type="transmembrane region" description="Helical" evidence="8">
    <location>
        <begin position="50"/>
        <end position="71"/>
    </location>
</feature>
<dbReference type="PANTHER" id="PTHR23137:SF36">
    <property type="entry name" value="VESICLE TRANSPORT PROTEIN SFT2C"/>
    <property type="match status" value="1"/>
</dbReference>
<protein>
    <recommendedName>
        <fullName evidence="8">Protein transport protein SFT2</fullName>
    </recommendedName>
</protein>
<accession>A0A1E4TZS8</accession>
<dbReference type="EMBL" id="KV454012">
    <property type="protein sequence ID" value="ODV97239.1"/>
    <property type="molecule type" value="Genomic_DNA"/>
</dbReference>